<proteinExistence type="predicted"/>
<dbReference type="STRING" id="428992.SAMN05216272_105301"/>
<dbReference type="OrthoDB" id="6966021at2"/>
<accession>A0A1G8HKW0</accession>
<sequence>MSYGLQVFDGGGGVIFDSNSFTCRMVYRIEIPYSTNSQSFVIPGFDSAKGVVWIDTAWAGSGLTFAPRYSVSGNTVTVLANTPPAPGVNYLNAVMFS</sequence>
<protein>
    <submittedName>
        <fullName evidence="1">Uncharacterized protein</fullName>
    </submittedName>
</protein>
<gene>
    <name evidence="1" type="ORF">SAMN05216272_105301</name>
</gene>
<dbReference type="EMBL" id="FNDS01000005">
    <property type="protein sequence ID" value="SDI07336.1"/>
    <property type="molecule type" value="Genomic_DNA"/>
</dbReference>
<dbReference type="Proteomes" id="UP000199636">
    <property type="component" value="Unassembled WGS sequence"/>
</dbReference>
<evidence type="ECO:0000313" key="1">
    <source>
        <dbReference type="EMBL" id="SDI07336.1"/>
    </source>
</evidence>
<dbReference type="RefSeq" id="WP_090263212.1">
    <property type="nucleotide sequence ID" value="NZ_FNDS01000005.1"/>
</dbReference>
<dbReference type="AlphaFoldDB" id="A0A1G8HKW0"/>
<organism evidence="1 2">
    <name type="scientific">Pseudomonas panipatensis</name>
    <dbReference type="NCBI Taxonomy" id="428992"/>
    <lineage>
        <taxon>Bacteria</taxon>
        <taxon>Pseudomonadati</taxon>
        <taxon>Pseudomonadota</taxon>
        <taxon>Gammaproteobacteria</taxon>
        <taxon>Pseudomonadales</taxon>
        <taxon>Pseudomonadaceae</taxon>
        <taxon>Pseudomonas</taxon>
    </lineage>
</organism>
<reference evidence="2" key="1">
    <citation type="submission" date="2016-10" db="EMBL/GenBank/DDBJ databases">
        <authorList>
            <person name="Varghese N."/>
            <person name="Submissions S."/>
        </authorList>
    </citation>
    <scope>NUCLEOTIDE SEQUENCE [LARGE SCALE GENOMIC DNA]</scope>
    <source>
        <strain evidence="2">CCM 7469</strain>
    </source>
</reference>
<name>A0A1G8HKW0_9PSED</name>
<evidence type="ECO:0000313" key="2">
    <source>
        <dbReference type="Proteomes" id="UP000199636"/>
    </source>
</evidence>
<keyword evidence="2" id="KW-1185">Reference proteome</keyword>